<gene>
    <name evidence="2" type="ORF">HIJ39_01045</name>
</gene>
<name>A0A7Y0Q0E6_9FIRM</name>
<dbReference type="RefSeq" id="WP_169095790.1">
    <property type="nucleotide sequence ID" value="NZ_JABBVZ010000002.1"/>
</dbReference>
<keyword evidence="1" id="KW-1133">Transmembrane helix</keyword>
<organism evidence="2 3">
    <name type="scientific">Sulfobacillus harzensis</name>
    <dbReference type="NCBI Taxonomy" id="2729629"/>
    <lineage>
        <taxon>Bacteria</taxon>
        <taxon>Bacillati</taxon>
        <taxon>Bacillota</taxon>
        <taxon>Clostridia</taxon>
        <taxon>Eubacteriales</taxon>
        <taxon>Clostridiales Family XVII. Incertae Sedis</taxon>
        <taxon>Sulfobacillus</taxon>
    </lineage>
</organism>
<evidence type="ECO:0000313" key="2">
    <source>
        <dbReference type="EMBL" id="NMP20943.1"/>
    </source>
</evidence>
<keyword evidence="1" id="KW-0812">Transmembrane</keyword>
<feature type="transmembrane region" description="Helical" evidence="1">
    <location>
        <begin position="56"/>
        <end position="75"/>
    </location>
</feature>
<reference evidence="2 3" key="1">
    <citation type="submission" date="2020-04" db="EMBL/GenBank/DDBJ databases">
        <authorList>
            <person name="Zhang R."/>
            <person name="Schippers A."/>
        </authorList>
    </citation>
    <scope>NUCLEOTIDE SEQUENCE [LARGE SCALE GENOMIC DNA]</scope>
    <source>
        <strain evidence="2 3">DSM 109850</strain>
    </source>
</reference>
<dbReference type="EMBL" id="JABBVZ010000002">
    <property type="protein sequence ID" value="NMP20943.1"/>
    <property type="molecule type" value="Genomic_DNA"/>
</dbReference>
<feature type="transmembrane region" description="Helical" evidence="1">
    <location>
        <begin position="6"/>
        <end position="23"/>
    </location>
</feature>
<dbReference type="Proteomes" id="UP000533476">
    <property type="component" value="Unassembled WGS sequence"/>
</dbReference>
<evidence type="ECO:0000313" key="3">
    <source>
        <dbReference type="Proteomes" id="UP000533476"/>
    </source>
</evidence>
<sequence length="145" mass="15507">MAWLTVIASILIAGPMALWMTGVGPSMMLVISFTGLVLTARLYAVAAGIAESSQSAATLGLFSGLIGSLVGELLLHLSSRSALTTAFAAYASLGAELYRLDVLSRWWPFLFVALNGLFYAGLALLIRHLVDYRQSLLGIEPPHLR</sequence>
<feature type="transmembrane region" description="Helical" evidence="1">
    <location>
        <begin position="30"/>
        <end position="50"/>
    </location>
</feature>
<protein>
    <submittedName>
        <fullName evidence="2">Uncharacterized protein</fullName>
    </submittedName>
</protein>
<keyword evidence="3" id="KW-1185">Reference proteome</keyword>
<evidence type="ECO:0000256" key="1">
    <source>
        <dbReference type="SAM" id="Phobius"/>
    </source>
</evidence>
<dbReference type="AlphaFoldDB" id="A0A7Y0Q0E6"/>
<accession>A0A7Y0Q0E6</accession>
<feature type="transmembrane region" description="Helical" evidence="1">
    <location>
        <begin position="106"/>
        <end position="126"/>
    </location>
</feature>
<comment type="caution">
    <text evidence="2">The sequence shown here is derived from an EMBL/GenBank/DDBJ whole genome shotgun (WGS) entry which is preliminary data.</text>
</comment>
<keyword evidence="1" id="KW-0472">Membrane</keyword>
<proteinExistence type="predicted"/>